<protein>
    <recommendedName>
        <fullName evidence="4">FACT complex subunit</fullName>
    </recommendedName>
</protein>
<evidence type="ECO:0000313" key="3">
    <source>
        <dbReference type="Proteomes" id="UP001642484"/>
    </source>
</evidence>
<reference evidence="2 3" key="1">
    <citation type="submission" date="2024-02" db="EMBL/GenBank/DDBJ databases">
        <authorList>
            <person name="Chen Y."/>
            <person name="Shah S."/>
            <person name="Dougan E. K."/>
            <person name="Thang M."/>
            <person name="Chan C."/>
        </authorList>
    </citation>
    <scope>NUCLEOTIDE SEQUENCE [LARGE SCALE GENOMIC DNA]</scope>
</reference>
<evidence type="ECO:0000313" key="2">
    <source>
        <dbReference type="EMBL" id="CAK9112925.1"/>
    </source>
</evidence>
<name>A0ABP0SKY5_9DINO</name>
<feature type="compositionally biased region" description="Basic residues" evidence="1">
    <location>
        <begin position="389"/>
        <end position="398"/>
    </location>
</feature>
<feature type="region of interest" description="Disordered" evidence="1">
    <location>
        <begin position="231"/>
        <end position="261"/>
    </location>
</feature>
<keyword evidence="3" id="KW-1185">Reference proteome</keyword>
<feature type="compositionally biased region" description="Basic and acidic residues" evidence="1">
    <location>
        <begin position="375"/>
        <end position="388"/>
    </location>
</feature>
<dbReference type="EMBL" id="CAXAMN010027787">
    <property type="protein sequence ID" value="CAK9112925.1"/>
    <property type="molecule type" value="Genomic_DNA"/>
</dbReference>
<evidence type="ECO:0008006" key="4">
    <source>
        <dbReference type="Google" id="ProtNLM"/>
    </source>
</evidence>
<feature type="region of interest" description="Disordered" evidence="1">
    <location>
        <begin position="104"/>
        <end position="138"/>
    </location>
</feature>
<comment type="caution">
    <text evidence="2">The sequence shown here is derived from an EMBL/GenBank/DDBJ whole genome shotgun (WGS) entry which is preliminary data.</text>
</comment>
<feature type="region of interest" description="Disordered" evidence="1">
    <location>
        <begin position="375"/>
        <end position="408"/>
    </location>
</feature>
<feature type="compositionally biased region" description="Low complexity" evidence="1">
    <location>
        <begin position="246"/>
        <end position="256"/>
    </location>
</feature>
<organism evidence="2 3">
    <name type="scientific">Durusdinium trenchii</name>
    <dbReference type="NCBI Taxonomy" id="1381693"/>
    <lineage>
        <taxon>Eukaryota</taxon>
        <taxon>Sar</taxon>
        <taxon>Alveolata</taxon>
        <taxon>Dinophyceae</taxon>
        <taxon>Suessiales</taxon>
        <taxon>Symbiodiniaceae</taxon>
        <taxon>Durusdinium</taxon>
    </lineage>
</organism>
<evidence type="ECO:0000256" key="1">
    <source>
        <dbReference type="SAM" id="MobiDB-lite"/>
    </source>
</evidence>
<proteinExistence type="predicted"/>
<gene>
    <name evidence="2" type="ORF">CCMP2556_LOCUS52306</name>
</gene>
<sequence length="408" mass="45128">MTVTQGSTTSLKLEGFSPAWRQGLVVSEEQKKGRFFLAVRVLASELDEHLTSFRVDDNIFILVVGTAEKIRPSCSEVFRALETPHEAVLLKAQNAMTAESLQYATASEDVEPPRRSRNVTTARESESESDPFEDAGDSEGDELFQLLSRAKKKQLDKATASGSGERREVPRPKKNRFPLLSEKTVKEEDNDSGLQSSTLLQTLLAQNGKSGAAIDLNALVQMEILRTLQDSKLKKKPQPKAESENSDTSSEDSSSSGKIRLKGAGRAMKAYRLGHKRMKRHPLRHVRRYVREVEEALGAKRGTLLSGRTELTALQLTQLLRALHQCGIDNGNWKTAWLLMPFQDPLDQPRFGGETQDLEVIASYVRAMSELEKKSKGWADIPPGDRGKAKGGKSKGKGQKTDNMPAAE</sequence>
<accession>A0ABP0SKY5</accession>
<dbReference type="Proteomes" id="UP001642484">
    <property type="component" value="Unassembled WGS sequence"/>
</dbReference>
<feature type="region of interest" description="Disordered" evidence="1">
    <location>
        <begin position="152"/>
        <end position="193"/>
    </location>
</feature>
<feature type="compositionally biased region" description="Acidic residues" evidence="1">
    <location>
        <begin position="127"/>
        <end position="138"/>
    </location>
</feature>